<accession>A0A084WKW1</accession>
<sequence length="70" mass="7396">MRLTHRTERSSHSVVLADTASPFSGPVQIDSVSGMGGLVGIPSRGLKVDGGCFCCDPMLERFAQTGSTQR</sequence>
<name>A0A084WKW1_ANOSI</name>
<reference evidence="1 3" key="1">
    <citation type="journal article" date="2014" name="BMC Genomics">
        <title>Genome sequence of Anopheles sinensis provides insight into genetics basis of mosquito competence for malaria parasites.</title>
        <authorList>
            <person name="Zhou D."/>
            <person name="Zhang D."/>
            <person name="Ding G."/>
            <person name="Shi L."/>
            <person name="Hou Q."/>
            <person name="Ye Y."/>
            <person name="Xu Y."/>
            <person name="Zhou H."/>
            <person name="Xiong C."/>
            <person name="Li S."/>
            <person name="Yu J."/>
            <person name="Hong S."/>
            <person name="Yu X."/>
            <person name="Zou P."/>
            <person name="Chen C."/>
            <person name="Chang X."/>
            <person name="Wang W."/>
            <person name="Lv Y."/>
            <person name="Sun Y."/>
            <person name="Ma L."/>
            <person name="Shen B."/>
            <person name="Zhu C."/>
        </authorList>
    </citation>
    <scope>NUCLEOTIDE SEQUENCE [LARGE SCALE GENOMIC DNA]</scope>
</reference>
<dbReference type="EnsemblMetazoa" id="ASIC019198-RA">
    <property type="protein sequence ID" value="ASIC019198-PA"/>
    <property type="gene ID" value="ASIC019198"/>
</dbReference>
<dbReference type="EMBL" id="KE525350">
    <property type="protein sequence ID" value="KFB50855.1"/>
    <property type="molecule type" value="Genomic_DNA"/>
</dbReference>
<proteinExistence type="predicted"/>
<evidence type="ECO:0000313" key="1">
    <source>
        <dbReference type="EMBL" id="KFB50855.1"/>
    </source>
</evidence>
<reference evidence="2" key="2">
    <citation type="submission" date="2020-05" db="UniProtKB">
        <authorList>
            <consortium name="EnsemblMetazoa"/>
        </authorList>
    </citation>
    <scope>IDENTIFICATION</scope>
</reference>
<organism evidence="1">
    <name type="scientific">Anopheles sinensis</name>
    <name type="common">Mosquito</name>
    <dbReference type="NCBI Taxonomy" id="74873"/>
    <lineage>
        <taxon>Eukaryota</taxon>
        <taxon>Metazoa</taxon>
        <taxon>Ecdysozoa</taxon>
        <taxon>Arthropoda</taxon>
        <taxon>Hexapoda</taxon>
        <taxon>Insecta</taxon>
        <taxon>Pterygota</taxon>
        <taxon>Neoptera</taxon>
        <taxon>Endopterygota</taxon>
        <taxon>Diptera</taxon>
        <taxon>Nematocera</taxon>
        <taxon>Culicoidea</taxon>
        <taxon>Culicidae</taxon>
        <taxon>Anophelinae</taxon>
        <taxon>Anopheles</taxon>
    </lineage>
</organism>
<evidence type="ECO:0000313" key="3">
    <source>
        <dbReference type="Proteomes" id="UP000030765"/>
    </source>
</evidence>
<evidence type="ECO:0000313" key="2">
    <source>
        <dbReference type="EnsemblMetazoa" id="ASIC019198-PA"/>
    </source>
</evidence>
<dbReference type="AlphaFoldDB" id="A0A084WKW1"/>
<gene>
    <name evidence="1" type="ORF">ZHAS_00019198</name>
</gene>
<keyword evidence="3" id="KW-1185">Reference proteome</keyword>
<dbReference type="EMBL" id="ATLV01024151">
    <property type="status" value="NOT_ANNOTATED_CDS"/>
    <property type="molecule type" value="Genomic_DNA"/>
</dbReference>
<dbReference type="VEuPathDB" id="VectorBase:ASIC019198"/>
<protein>
    <submittedName>
        <fullName evidence="1 2">Pyridine nucleotide-disulfide oxidoreductase family protein</fullName>
    </submittedName>
</protein>
<dbReference type="Proteomes" id="UP000030765">
    <property type="component" value="Unassembled WGS sequence"/>
</dbReference>